<evidence type="ECO:0000259" key="1">
    <source>
        <dbReference type="Pfam" id="PF08281"/>
    </source>
</evidence>
<dbReference type="Pfam" id="PF08281">
    <property type="entry name" value="Sigma70_r4_2"/>
    <property type="match status" value="1"/>
</dbReference>
<dbReference type="Proteomes" id="UP000555448">
    <property type="component" value="Unassembled WGS sequence"/>
</dbReference>
<feature type="domain" description="RNA polymerase sigma factor 70 region 4 type 2" evidence="1">
    <location>
        <begin position="30"/>
        <end position="80"/>
    </location>
</feature>
<reference evidence="2 3" key="1">
    <citation type="submission" date="2020-08" db="EMBL/GenBank/DDBJ databases">
        <title>Functional genomics of gut bacteria from endangered species of beetles.</title>
        <authorList>
            <person name="Carlos-Shanley C."/>
        </authorList>
    </citation>
    <scope>NUCLEOTIDE SEQUENCE [LARGE SCALE GENOMIC DNA]</scope>
    <source>
        <strain evidence="2 3">S00245</strain>
    </source>
</reference>
<dbReference type="GO" id="GO:0016987">
    <property type="term" value="F:sigma factor activity"/>
    <property type="evidence" value="ECO:0007669"/>
    <property type="project" value="InterPro"/>
</dbReference>
<dbReference type="AlphaFoldDB" id="A0A7W7K9N6"/>
<keyword evidence="3" id="KW-1185">Reference proteome</keyword>
<dbReference type="InterPro" id="IPR036388">
    <property type="entry name" value="WH-like_DNA-bd_sf"/>
</dbReference>
<evidence type="ECO:0000313" key="2">
    <source>
        <dbReference type="EMBL" id="MBB4858775.1"/>
    </source>
</evidence>
<dbReference type="RefSeq" id="WP_184244725.1">
    <property type="nucleotide sequence ID" value="NZ_JACHLR010000007.1"/>
</dbReference>
<organism evidence="2 3">
    <name type="scientific">Novosphingobium chloroacetimidivorans</name>
    <dbReference type="NCBI Taxonomy" id="1428314"/>
    <lineage>
        <taxon>Bacteria</taxon>
        <taxon>Pseudomonadati</taxon>
        <taxon>Pseudomonadota</taxon>
        <taxon>Alphaproteobacteria</taxon>
        <taxon>Sphingomonadales</taxon>
        <taxon>Sphingomonadaceae</taxon>
        <taxon>Novosphingobium</taxon>
    </lineage>
</organism>
<sequence length="94" mass="10939">MIRHLAFLHQHVRELFLKNCSPDIADPNLRRLARALASLPDRQHEVFRLARYEGLRRDAIASRLGISEDAANEELVLALQMIGRSVRRQKRKGW</sequence>
<evidence type="ECO:0000313" key="3">
    <source>
        <dbReference type="Proteomes" id="UP000555448"/>
    </source>
</evidence>
<gene>
    <name evidence="2" type="ORF">HNO88_002101</name>
</gene>
<dbReference type="InterPro" id="IPR013249">
    <property type="entry name" value="RNA_pol_sigma70_r4_t2"/>
</dbReference>
<dbReference type="InterPro" id="IPR013324">
    <property type="entry name" value="RNA_pol_sigma_r3/r4-like"/>
</dbReference>
<comment type="caution">
    <text evidence="2">The sequence shown here is derived from an EMBL/GenBank/DDBJ whole genome shotgun (WGS) entry which is preliminary data.</text>
</comment>
<keyword evidence="2" id="KW-0240">DNA-directed RNA polymerase</keyword>
<dbReference type="GO" id="GO:0006352">
    <property type="term" value="P:DNA-templated transcription initiation"/>
    <property type="evidence" value="ECO:0007669"/>
    <property type="project" value="InterPro"/>
</dbReference>
<protein>
    <submittedName>
        <fullName evidence="2">DNA-directed RNA polymerase specialized sigma24 family protein</fullName>
    </submittedName>
</protein>
<dbReference type="SUPFAM" id="SSF88659">
    <property type="entry name" value="Sigma3 and sigma4 domains of RNA polymerase sigma factors"/>
    <property type="match status" value="1"/>
</dbReference>
<proteinExistence type="predicted"/>
<keyword evidence="2" id="KW-0804">Transcription</keyword>
<dbReference type="EMBL" id="JACHLR010000007">
    <property type="protein sequence ID" value="MBB4858775.1"/>
    <property type="molecule type" value="Genomic_DNA"/>
</dbReference>
<dbReference type="GO" id="GO:0003677">
    <property type="term" value="F:DNA binding"/>
    <property type="evidence" value="ECO:0007669"/>
    <property type="project" value="InterPro"/>
</dbReference>
<accession>A0A7W7K9N6</accession>
<name>A0A7W7K9N6_9SPHN</name>
<dbReference type="Gene3D" id="1.10.10.10">
    <property type="entry name" value="Winged helix-like DNA-binding domain superfamily/Winged helix DNA-binding domain"/>
    <property type="match status" value="1"/>
</dbReference>
<dbReference type="GO" id="GO:0000428">
    <property type="term" value="C:DNA-directed RNA polymerase complex"/>
    <property type="evidence" value="ECO:0007669"/>
    <property type="project" value="UniProtKB-KW"/>
</dbReference>